<name>A0ACB8T7H3_9AGAM</name>
<keyword evidence="2" id="KW-1185">Reference proteome</keyword>
<accession>A0ACB8T7H3</accession>
<gene>
    <name evidence="1" type="ORF">BV25DRAFT_1990453</name>
</gene>
<evidence type="ECO:0000313" key="2">
    <source>
        <dbReference type="Proteomes" id="UP000814140"/>
    </source>
</evidence>
<reference evidence="1" key="2">
    <citation type="journal article" date="2022" name="New Phytol.">
        <title>Evolutionary transition to the ectomycorrhizal habit in the genomes of a hyperdiverse lineage of mushroom-forming fungi.</title>
        <authorList>
            <person name="Looney B."/>
            <person name="Miyauchi S."/>
            <person name="Morin E."/>
            <person name="Drula E."/>
            <person name="Courty P.E."/>
            <person name="Kohler A."/>
            <person name="Kuo A."/>
            <person name="LaButti K."/>
            <person name="Pangilinan J."/>
            <person name="Lipzen A."/>
            <person name="Riley R."/>
            <person name="Andreopoulos W."/>
            <person name="He G."/>
            <person name="Johnson J."/>
            <person name="Nolan M."/>
            <person name="Tritt A."/>
            <person name="Barry K.W."/>
            <person name="Grigoriev I.V."/>
            <person name="Nagy L.G."/>
            <person name="Hibbett D."/>
            <person name="Henrissat B."/>
            <person name="Matheny P.B."/>
            <person name="Labbe J."/>
            <person name="Martin F.M."/>
        </authorList>
    </citation>
    <scope>NUCLEOTIDE SEQUENCE</scope>
    <source>
        <strain evidence="1">HHB10654</strain>
    </source>
</reference>
<sequence>MSKTMDPNHTALLRARGYTVHRELGSGRTARVWLAAKILPKSTRVRPDSHYSEQLVAIKIVSRAAKRNFKNEVSLLQEILVVRQLHPVDTIALYIESFCSSGPDELQCIVTEALGTSLETFRCYFADYCLPLLTVKPIIRDILTALDFLHTKCNVTHTDINFNNVLFTRMIDRKNFRTSPLTVKLIDFGQAVSKGVGKGSIQPLFYRAPEVMIGADWDWHVDIWNVGCLVFELLTGCSLFRCQDTAHFEDGIDQERDIIGCMVVRTGTGFQGRFLMSGQDKLVVHFFTCPGLESGDYNFVPRATWTEVNTIDGELASYLQGDHEPSSTLIQAMVRLNPNERPTARELLASQWF</sequence>
<reference evidence="1" key="1">
    <citation type="submission" date="2021-03" db="EMBL/GenBank/DDBJ databases">
        <authorList>
            <consortium name="DOE Joint Genome Institute"/>
            <person name="Ahrendt S."/>
            <person name="Looney B.P."/>
            <person name="Miyauchi S."/>
            <person name="Morin E."/>
            <person name="Drula E."/>
            <person name="Courty P.E."/>
            <person name="Chicoki N."/>
            <person name="Fauchery L."/>
            <person name="Kohler A."/>
            <person name="Kuo A."/>
            <person name="Labutti K."/>
            <person name="Pangilinan J."/>
            <person name="Lipzen A."/>
            <person name="Riley R."/>
            <person name="Andreopoulos W."/>
            <person name="He G."/>
            <person name="Johnson J."/>
            <person name="Barry K.W."/>
            <person name="Grigoriev I.V."/>
            <person name="Nagy L."/>
            <person name="Hibbett D."/>
            <person name="Henrissat B."/>
            <person name="Matheny P.B."/>
            <person name="Labbe J."/>
            <person name="Martin F."/>
        </authorList>
    </citation>
    <scope>NUCLEOTIDE SEQUENCE</scope>
    <source>
        <strain evidence="1">HHB10654</strain>
    </source>
</reference>
<evidence type="ECO:0000313" key="1">
    <source>
        <dbReference type="EMBL" id="KAI0063900.1"/>
    </source>
</evidence>
<organism evidence="1 2">
    <name type="scientific">Artomyces pyxidatus</name>
    <dbReference type="NCBI Taxonomy" id="48021"/>
    <lineage>
        <taxon>Eukaryota</taxon>
        <taxon>Fungi</taxon>
        <taxon>Dikarya</taxon>
        <taxon>Basidiomycota</taxon>
        <taxon>Agaricomycotina</taxon>
        <taxon>Agaricomycetes</taxon>
        <taxon>Russulales</taxon>
        <taxon>Auriscalpiaceae</taxon>
        <taxon>Artomyces</taxon>
    </lineage>
</organism>
<proteinExistence type="predicted"/>
<dbReference type="EMBL" id="MU277201">
    <property type="protein sequence ID" value="KAI0063900.1"/>
    <property type="molecule type" value="Genomic_DNA"/>
</dbReference>
<dbReference type="Proteomes" id="UP000814140">
    <property type="component" value="Unassembled WGS sequence"/>
</dbReference>
<comment type="caution">
    <text evidence="1">The sequence shown here is derived from an EMBL/GenBank/DDBJ whole genome shotgun (WGS) entry which is preliminary data.</text>
</comment>
<protein>
    <submittedName>
        <fullName evidence="1">Kinase-like protein</fullName>
    </submittedName>
</protein>